<name>A0A1L9Q434_ASPVE</name>
<evidence type="ECO:0000256" key="1">
    <source>
        <dbReference type="SAM" id="SignalP"/>
    </source>
</evidence>
<organism evidence="3 4">
    <name type="scientific">Aspergillus versicolor CBS 583.65</name>
    <dbReference type="NCBI Taxonomy" id="1036611"/>
    <lineage>
        <taxon>Eukaryota</taxon>
        <taxon>Fungi</taxon>
        <taxon>Dikarya</taxon>
        <taxon>Ascomycota</taxon>
        <taxon>Pezizomycotina</taxon>
        <taxon>Eurotiomycetes</taxon>
        <taxon>Eurotiomycetidae</taxon>
        <taxon>Eurotiales</taxon>
        <taxon>Aspergillaceae</taxon>
        <taxon>Aspergillus</taxon>
        <taxon>Aspergillus subgen. Nidulantes</taxon>
    </lineage>
</organism>
<dbReference type="AlphaFoldDB" id="A0A1L9Q434"/>
<evidence type="ECO:0000313" key="3">
    <source>
        <dbReference type="EMBL" id="OJJ08521.1"/>
    </source>
</evidence>
<dbReference type="GeneID" id="63729348"/>
<gene>
    <name evidence="3" type="ORF">ASPVEDRAFT_47668</name>
</gene>
<accession>A0A1L9Q434</accession>
<sequence>MKLSHTAILLFTIFQSSLAIPEKRADDPATIAAIKVMAHRMVKNGESYNCLAAIIDRQSGWDYEAKNPSSGAYGLFQAYPPDRMASAGGDWKTNPETQLEWGLDYIRSRHRTACAAWKTLKETGSW</sequence>
<reference evidence="4" key="1">
    <citation type="journal article" date="2017" name="Genome Biol.">
        <title>Comparative genomics reveals high biological diversity and specific adaptations in the industrially and medically important fungal genus Aspergillus.</title>
        <authorList>
            <person name="de Vries R.P."/>
            <person name="Riley R."/>
            <person name="Wiebenga A."/>
            <person name="Aguilar-Osorio G."/>
            <person name="Amillis S."/>
            <person name="Uchima C.A."/>
            <person name="Anderluh G."/>
            <person name="Asadollahi M."/>
            <person name="Askin M."/>
            <person name="Barry K."/>
            <person name="Battaglia E."/>
            <person name="Bayram O."/>
            <person name="Benocci T."/>
            <person name="Braus-Stromeyer S.A."/>
            <person name="Caldana C."/>
            <person name="Canovas D."/>
            <person name="Cerqueira G.C."/>
            <person name="Chen F."/>
            <person name="Chen W."/>
            <person name="Choi C."/>
            <person name="Clum A."/>
            <person name="Dos Santos R.A."/>
            <person name="Damasio A.R."/>
            <person name="Diallinas G."/>
            <person name="Emri T."/>
            <person name="Fekete E."/>
            <person name="Flipphi M."/>
            <person name="Freyberg S."/>
            <person name="Gallo A."/>
            <person name="Gournas C."/>
            <person name="Habgood R."/>
            <person name="Hainaut M."/>
            <person name="Harispe M.L."/>
            <person name="Henrissat B."/>
            <person name="Hilden K.S."/>
            <person name="Hope R."/>
            <person name="Hossain A."/>
            <person name="Karabika E."/>
            <person name="Karaffa L."/>
            <person name="Karanyi Z."/>
            <person name="Krasevec N."/>
            <person name="Kuo A."/>
            <person name="Kusch H."/>
            <person name="LaButti K."/>
            <person name="Lagendijk E.L."/>
            <person name="Lapidus A."/>
            <person name="Levasseur A."/>
            <person name="Lindquist E."/>
            <person name="Lipzen A."/>
            <person name="Logrieco A.F."/>
            <person name="MacCabe A."/>
            <person name="Maekelae M.R."/>
            <person name="Malavazi I."/>
            <person name="Melin P."/>
            <person name="Meyer V."/>
            <person name="Mielnichuk N."/>
            <person name="Miskei M."/>
            <person name="Molnar A.P."/>
            <person name="Mule G."/>
            <person name="Ngan C.Y."/>
            <person name="Orejas M."/>
            <person name="Orosz E."/>
            <person name="Ouedraogo J.P."/>
            <person name="Overkamp K.M."/>
            <person name="Park H.-S."/>
            <person name="Perrone G."/>
            <person name="Piumi F."/>
            <person name="Punt P.J."/>
            <person name="Ram A.F."/>
            <person name="Ramon A."/>
            <person name="Rauscher S."/>
            <person name="Record E."/>
            <person name="Riano-Pachon D.M."/>
            <person name="Robert V."/>
            <person name="Roehrig J."/>
            <person name="Ruller R."/>
            <person name="Salamov A."/>
            <person name="Salih N.S."/>
            <person name="Samson R.A."/>
            <person name="Sandor E."/>
            <person name="Sanguinetti M."/>
            <person name="Schuetze T."/>
            <person name="Sepcic K."/>
            <person name="Shelest E."/>
            <person name="Sherlock G."/>
            <person name="Sophianopoulou V."/>
            <person name="Squina F.M."/>
            <person name="Sun H."/>
            <person name="Susca A."/>
            <person name="Todd R.B."/>
            <person name="Tsang A."/>
            <person name="Unkles S.E."/>
            <person name="van de Wiele N."/>
            <person name="van Rossen-Uffink D."/>
            <person name="Oliveira J.V."/>
            <person name="Vesth T.C."/>
            <person name="Visser J."/>
            <person name="Yu J.-H."/>
            <person name="Zhou M."/>
            <person name="Andersen M.R."/>
            <person name="Archer D.B."/>
            <person name="Baker S.E."/>
            <person name="Benoit I."/>
            <person name="Brakhage A.A."/>
            <person name="Braus G.H."/>
            <person name="Fischer R."/>
            <person name="Frisvad J.C."/>
            <person name="Goldman G.H."/>
            <person name="Houbraken J."/>
            <person name="Oakley B."/>
            <person name="Pocsi I."/>
            <person name="Scazzocchio C."/>
            <person name="Seiboth B."/>
            <person name="vanKuyk P.A."/>
            <person name="Wortman J."/>
            <person name="Dyer P.S."/>
            <person name="Grigoriev I.V."/>
        </authorList>
    </citation>
    <scope>NUCLEOTIDE SEQUENCE [LARGE SCALE GENOMIC DNA]</scope>
    <source>
        <strain evidence="4">CBS 583.65</strain>
    </source>
</reference>
<proteinExistence type="predicted"/>
<protein>
    <recommendedName>
        <fullName evidence="2">Transglycosylase SLT domain-containing protein</fullName>
    </recommendedName>
</protein>
<keyword evidence="1" id="KW-0732">Signal</keyword>
<dbReference type="VEuPathDB" id="FungiDB:ASPVEDRAFT_47668"/>
<feature type="signal peptide" evidence="1">
    <location>
        <begin position="1"/>
        <end position="19"/>
    </location>
</feature>
<dbReference type="RefSeq" id="XP_040674283.1">
    <property type="nucleotide sequence ID" value="XM_040813837.1"/>
</dbReference>
<feature type="domain" description="Transglycosylase SLT" evidence="2">
    <location>
        <begin position="40"/>
        <end position="113"/>
    </location>
</feature>
<feature type="chain" id="PRO_5012724862" description="Transglycosylase SLT domain-containing protein" evidence="1">
    <location>
        <begin position="20"/>
        <end position="126"/>
    </location>
</feature>
<evidence type="ECO:0000259" key="2">
    <source>
        <dbReference type="Pfam" id="PF01464"/>
    </source>
</evidence>
<dbReference type="InterPro" id="IPR008258">
    <property type="entry name" value="Transglycosylase_SLT_dom_1"/>
</dbReference>
<dbReference type="InterPro" id="IPR023346">
    <property type="entry name" value="Lysozyme-like_dom_sf"/>
</dbReference>
<dbReference type="Gene3D" id="1.10.530.10">
    <property type="match status" value="1"/>
</dbReference>
<dbReference type="Pfam" id="PF01464">
    <property type="entry name" value="SLT"/>
    <property type="match status" value="1"/>
</dbReference>
<evidence type="ECO:0000313" key="4">
    <source>
        <dbReference type="Proteomes" id="UP000184073"/>
    </source>
</evidence>
<dbReference type="Proteomes" id="UP000184073">
    <property type="component" value="Unassembled WGS sequence"/>
</dbReference>
<dbReference type="SUPFAM" id="SSF53955">
    <property type="entry name" value="Lysozyme-like"/>
    <property type="match status" value="1"/>
</dbReference>
<dbReference type="EMBL" id="KV878140">
    <property type="protein sequence ID" value="OJJ08521.1"/>
    <property type="molecule type" value="Genomic_DNA"/>
</dbReference>
<keyword evidence="4" id="KW-1185">Reference proteome</keyword>